<name>A0A0A0BVC6_9CELL</name>
<sequence>MTGFEVDLDLVRRAARHHEDLAQAYADLDTRRAAAGLERGALGKLPESDAIHAAFEARYHGLGEALAALQEIYRNIGDGLVATADGYLTSDDAVAALLATYSEQVP</sequence>
<dbReference type="RefSeq" id="WP_035060786.1">
    <property type="nucleotide sequence ID" value="NZ_AXCZ01000096.1"/>
</dbReference>
<evidence type="ECO:0000313" key="1">
    <source>
        <dbReference type="EMBL" id="KGM12333.1"/>
    </source>
</evidence>
<evidence type="ECO:0000313" key="2">
    <source>
        <dbReference type="Proteomes" id="UP000054314"/>
    </source>
</evidence>
<keyword evidence="2" id="KW-1185">Reference proteome</keyword>
<dbReference type="OrthoDB" id="4828989at2"/>
<reference evidence="1 2" key="1">
    <citation type="submission" date="2013-08" db="EMBL/GenBank/DDBJ databases">
        <title>Genome sequencing of Cellulomonas bogoriensis 69B4.</title>
        <authorList>
            <person name="Chen F."/>
            <person name="Li Y."/>
            <person name="Wang G."/>
        </authorList>
    </citation>
    <scope>NUCLEOTIDE SEQUENCE [LARGE SCALE GENOMIC DNA]</scope>
    <source>
        <strain evidence="1 2">69B4</strain>
    </source>
</reference>
<organism evidence="1 2">
    <name type="scientific">Cellulomonas bogoriensis 69B4 = DSM 16987</name>
    <dbReference type="NCBI Taxonomy" id="1386082"/>
    <lineage>
        <taxon>Bacteria</taxon>
        <taxon>Bacillati</taxon>
        <taxon>Actinomycetota</taxon>
        <taxon>Actinomycetes</taxon>
        <taxon>Micrococcales</taxon>
        <taxon>Cellulomonadaceae</taxon>
        <taxon>Cellulomonas</taxon>
    </lineage>
</organism>
<evidence type="ECO:0008006" key="3">
    <source>
        <dbReference type="Google" id="ProtNLM"/>
    </source>
</evidence>
<proteinExistence type="predicted"/>
<dbReference type="AlphaFoldDB" id="A0A0A0BVC6"/>
<gene>
    <name evidence="1" type="ORF">N869_16975</name>
</gene>
<dbReference type="EMBL" id="AXCZ01000096">
    <property type="protein sequence ID" value="KGM12333.1"/>
    <property type="molecule type" value="Genomic_DNA"/>
</dbReference>
<comment type="caution">
    <text evidence="1">The sequence shown here is derived from an EMBL/GenBank/DDBJ whole genome shotgun (WGS) entry which is preliminary data.</text>
</comment>
<protein>
    <recommendedName>
        <fullName evidence="3">PE domain-containing protein</fullName>
    </recommendedName>
</protein>
<accession>A0A0A0BVC6</accession>
<dbReference type="Proteomes" id="UP000054314">
    <property type="component" value="Unassembled WGS sequence"/>
</dbReference>